<sequence length="808" mass="90417">MMEHKRIVVIGAGIIGCSIAYYLSKMGQRNITVIEQGPLFETGGSTSHAPGLVFQLSFSKILTTLASQTVETFKELSTDEQRSFYPVGSLEVARTSERLEDLKRKAGVASSWGIEAFLLSPQECAKKNPLICSDRICGGLYVPSDGIAKPLHAVDRMTRFSKECGVEFYGHTEVTNIEVTNGQVKAVYTSAGKFEADIIVCCAGFWGPRIGEMVGVTIPLQPMAHQYVFTNDLLELDGETEEATTPLIRDQDNSIYFRQVEKGLGIGSYQHEPFPVELSDITKYGETKEMPSVKPFTPKDFEKPWEDAMALIPALKQAGIKKGMNGIFSFTPDGMPLLGESQTVQGFWVAEAIWVTHSAGVAKQMAEWMMNGAPTVDLELCDINRFDTYACSPAYYKQRSIEEYEEVYSIHHPFMQRKVSRNMRVSPFYMRQQELKAYFNEKAGWEQPQWYEANSSLISTYEKMMVIRDGWSAEYWSPIIEAEHLHTRQHAALYDTTAAKKRLEIKGEGALQFLQKLTTGNIDITVSQSIRTCMLHELGGIKDQIMVIRKGISTFLIVCTGAVEASWIQKHVPQNGQVVFQDVTSGTCSVALIGPKATEVMESVVQRSDLSGAWIQGQAKTLFIENVSVLALRDSYGEMESWELITTFDQGLNLWDLLIEKGQPYQLIAGGDRALENLRIESLSLKSGKDFWSEHHPYEVNFHEMVDLTKPVFIGKEALLDRQRKDSETVLATLILDDPSAIVMGYEPVFYGEKALGFVTSAGYSYSLGKGIVHTLLSQAVNEEMVLEVEYFGQRYKAKMMTHSPAMV</sequence>
<protein>
    <submittedName>
        <fullName evidence="7">FAD-dependent oxidoreductase</fullName>
    </submittedName>
</protein>
<dbReference type="Pfam" id="PF16350">
    <property type="entry name" value="FAO_M"/>
    <property type="match status" value="1"/>
</dbReference>
<dbReference type="InterPro" id="IPR013977">
    <property type="entry name" value="GcvT_C"/>
</dbReference>
<evidence type="ECO:0000259" key="4">
    <source>
        <dbReference type="Pfam" id="PF01571"/>
    </source>
</evidence>
<feature type="transmembrane region" description="Helical" evidence="2">
    <location>
        <begin position="7"/>
        <end position="24"/>
    </location>
</feature>
<evidence type="ECO:0000259" key="5">
    <source>
        <dbReference type="Pfam" id="PF08669"/>
    </source>
</evidence>
<evidence type="ECO:0000256" key="2">
    <source>
        <dbReference type="SAM" id="Phobius"/>
    </source>
</evidence>
<dbReference type="SUPFAM" id="SSF101790">
    <property type="entry name" value="Aminomethyltransferase beta-barrel domain"/>
    <property type="match status" value="1"/>
</dbReference>
<name>A0A3D8X599_PRIMG</name>
<feature type="domain" description="FAD dependent oxidoreductase central" evidence="6">
    <location>
        <begin position="371"/>
        <end position="426"/>
    </location>
</feature>
<dbReference type="Gene3D" id="2.40.30.110">
    <property type="entry name" value="Aminomethyltransferase beta-barrel domains"/>
    <property type="match status" value="1"/>
</dbReference>
<accession>A0A3D8X599</accession>
<dbReference type="Gene3D" id="3.30.1360.120">
    <property type="entry name" value="Probable tRNA modification gtpase trme, domain 1"/>
    <property type="match status" value="1"/>
</dbReference>
<organism evidence="7 8">
    <name type="scientific">Priestia megaterium</name>
    <name type="common">Bacillus megaterium</name>
    <dbReference type="NCBI Taxonomy" id="1404"/>
    <lineage>
        <taxon>Bacteria</taxon>
        <taxon>Bacillati</taxon>
        <taxon>Bacillota</taxon>
        <taxon>Bacilli</taxon>
        <taxon>Bacillales</taxon>
        <taxon>Bacillaceae</taxon>
        <taxon>Priestia</taxon>
    </lineage>
</organism>
<gene>
    <name evidence="7" type="ORF">C3744_07345</name>
</gene>
<dbReference type="AlphaFoldDB" id="A0A3D8X599"/>
<feature type="domain" description="GCVT N-terminal" evidence="4">
    <location>
        <begin position="429"/>
        <end position="710"/>
    </location>
</feature>
<dbReference type="GO" id="GO:0005737">
    <property type="term" value="C:cytoplasm"/>
    <property type="evidence" value="ECO:0007669"/>
    <property type="project" value="TreeGrafter"/>
</dbReference>
<feature type="domain" description="Aminomethyltransferase C-terminal" evidence="5">
    <location>
        <begin position="731"/>
        <end position="801"/>
    </location>
</feature>
<keyword evidence="2" id="KW-0812">Transmembrane</keyword>
<dbReference type="Proteomes" id="UP000256519">
    <property type="component" value="Unassembled WGS sequence"/>
</dbReference>
<evidence type="ECO:0000259" key="3">
    <source>
        <dbReference type="Pfam" id="PF01266"/>
    </source>
</evidence>
<reference evidence="7 8" key="1">
    <citation type="journal article" date="2018" name="Appl. Environ. Microbiol.">
        <title>Antimicrobial susceptibility testing and tentative epidemiological cut-off values of five Bacillus species relevant for use as animal feed additives or for plant protection.</title>
        <authorList>
            <person name="Agerso Y."/>
            <person name="Stuer-Lauridsen B."/>
            <person name="Bjerre K."/>
            <person name="Jensen M.G."/>
            <person name="Johansen E."/>
            <person name="Bennedsen M."/>
            <person name="Brockmann E."/>
            <person name="Nielsen B."/>
        </authorList>
    </citation>
    <scope>NUCLEOTIDE SEQUENCE [LARGE SCALE GENOMIC DNA]</scope>
    <source>
        <strain evidence="7 8">CHCC20162</strain>
    </source>
</reference>
<dbReference type="PANTHER" id="PTHR13847:SF181">
    <property type="entry name" value="TRANSFERASE CAF17, MITOCHONDRIAL-RELATED"/>
    <property type="match status" value="1"/>
</dbReference>
<dbReference type="PANTHER" id="PTHR13847">
    <property type="entry name" value="SARCOSINE DEHYDROGENASE-RELATED"/>
    <property type="match status" value="1"/>
</dbReference>
<dbReference type="InterPro" id="IPR032503">
    <property type="entry name" value="FAO_M"/>
</dbReference>
<comment type="caution">
    <text evidence="7">The sequence shown here is derived from an EMBL/GenBank/DDBJ whole genome shotgun (WGS) entry which is preliminary data.</text>
</comment>
<dbReference type="SUPFAM" id="SSF103025">
    <property type="entry name" value="Folate-binding domain"/>
    <property type="match status" value="1"/>
</dbReference>
<dbReference type="InterPro" id="IPR029043">
    <property type="entry name" value="GcvT/YgfZ_C"/>
</dbReference>
<evidence type="ECO:0000313" key="7">
    <source>
        <dbReference type="EMBL" id="RDZ16328.1"/>
    </source>
</evidence>
<dbReference type="SUPFAM" id="SSF51905">
    <property type="entry name" value="FAD/NAD(P)-binding domain"/>
    <property type="match status" value="1"/>
</dbReference>
<comment type="similarity">
    <text evidence="1">Belongs to the GcvT family.</text>
</comment>
<dbReference type="Pfam" id="PF01571">
    <property type="entry name" value="GCV_T"/>
    <property type="match status" value="1"/>
</dbReference>
<dbReference type="EMBL" id="PQWM01000007">
    <property type="protein sequence ID" value="RDZ16328.1"/>
    <property type="molecule type" value="Genomic_DNA"/>
</dbReference>
<evidence type="ECO:0000313" key="8">
    <source>
        <dbReference type="Proteomes" id="UP000256519"/>
    </source>
</evidence>
<keyword evidence="2" id="KW-1133">Transmembrane helix</keyword>
<dbReference type="Gene3D" id="3.50.50.60">
    <property type="entry name" value="FAD/NAD(P)-binding domain"/>
    <property type="match status" value="1"/>
</dbReference>
<keyword evidence="2" id="KW-0472">Membrane</keyword>
<dbReference type="InterPro" id="IPR006076">
    <property type="entry name" value="FAD-dep_OxRdtase"/>
</dbReference>
<proteinExistence type="inferred from homology"/>
<dbReference type="Pfam" id="PF01266">
    <property type="entry name" value="DAO"/>
    <property type="match status" value="1"/>
</dbReference>
<dbReference type="Pfam" id="PF08669">
    <property type="entry name" value="GCV_T_C"/>
    <property type="match status" value="1"/>
</dbReference>
<feature type="domain" description="FAD dependent oxidoreductase" evidence="3">
    <location>
        <begin position="6"/>
        <end position="368"/>
    </location>
</feature>
<evidence type="ECO:0000259" key="6">
    <source>
        <dbReference type="Pfam" id="PF16350"/>
    </source>
</evidence>
<dbReference type="PROSITE" id="PS51257">
    <property type="entry name" value="PROKAR_LIPOPROTEIN"/>
    <property type="match status" value="1"/>
</dbReference>
<dbReference type="Gene3D" id="3.30.70.1400">
    <property type="entry name" value="Aminomethyltransferase beta-barrel domains"/>
    <property type="match status" value="1"/>
</dbReference>
<dbReference type="InterPro" id="IPR006222">
    <property type="entry name" value="GCVT_N"/>
</dbReference>
<dbReference type="Gene3D" id="3.30.9.10">
    <property type="entry name" value="D-Amino Acid Oxidase, subunit A, domain 2"/>
    <property type="match status" value="1"/>
</dbReference>
<dbReference type="SUPFAM" id="SSF54373">
    <property type="entry name" value="FAD-linked reductases, C-terminal domain"/>
    <property type="match status" value="1"/>
</dbReference>
<dbReference type="InterPro" id="IPR027266">
    <property type="entry name" value="TrmE/GcvT-like"/>
</dbReference>
<evidence type="ECO:0000256" key="1">
    <source>
        <dbReference type="ARBA" id="ARBA00008609"/>
    </source>
</evidence>
<dbReference type="InterPro" id="IPR036188">
    <property type="entry name" value="FAD/NAD-bd_sf"/>
</dbReference>